<evidence type="ECO:0000313" key="15">
    <source>
        <dbReference type="Proteomes" id="UP000231343"/>
    </source>
</evidence>
<dbReference type="Gene3D" id="3.90.228.20">
    <property type="match status" value="1"/>
</dbReference>
<keyword evidence="14" id="KW-0670">Pyruvate</keyword>
<feature type="domain" description="Phosphoenolpyruvate carboxykinase GTP-utilising N-terminal" evidence="13">
    <location>
        <begin position="9"/>
        <end position="219"/>
    </location>
</feature>
<evidence type="ECO:0000256" key="10">
    <source>
        <dbReference type="ARBA" id="ARBA00023239"/>
    </source>
</evidence>
<keyword evidence="10 11" id="KW-0456">Lyase</keyword>
<dbReference type="GO" id="GO:0030145">
    <property type="term" value="F:manganese ion binding"/>
    <property type="evidence" value="ECO:0007669"/>
    <property type="project" value="UniProtKB-UniRule"/>
</dbReference>
<dbReference type="InterPro" id="IPR013035">
    <property type="entry name" value="PEP_carboxykinase_C"/>
</dbReference>
<keyword evidence="9 11" id="KW-0464">Manganese</keyword>
<evidence type="ECO:0000259" key="12">
    <source>
        <dbReference type="Pfam" id="PF00821"/>
    </source>
</evidence>
<dbReference type="Proteomes" id="UP000231343">
    <property type="component" value="Unassembled WGS sequence"/>
</dbReference>
<feature type="binding site" evidence="11">
    <location>
        <begin position="198"/>
        <end position="200"/>
    </location>
    <ligand>
        <name>substrate</name>
    </ligand>
</feature>
<feature type="binding site" evidence="11">
    <location>
        <position position="69"/>
    </location>
    <ligand>
        <name>substrate</name>
    </ligand>
</feature>
<evidence type="ECO:0000256" key="5">
    <source>
        <dbReference type="ARBA" id="ARBA00022723"/>
    </source>
</evidence>
<dbReference type="GO" id="GO:0005525">
    <property type="term" value="F:GTP binding"/>
    <property type="evidence" value="ECO:0007669"/>
    <property type="project" value="UniProtKB-UniRule"/>
</dbReference>
<dbReference type="GO" id="GO:0042594">
    <property type="term" value="P:response to starvation"/>
    <property type="evidence" value="ECO:0007669"/>
    <property type="project" value="TreeGrafter"/>
</dbReference>
<reference evidence="14 15" key="1">
    <citation type="submission" date="2017-09" db="EMBL/GenBank/DDBJ databases">
        <title>Depth-based differentiation of microbial function through sediment-hosted aquifers and enrichment of novel symbionts in the deep terrestrial subsurface.</title>
        <authorList>
            <person name="Probst A.J."/>
            <person name="Ladd B."/>
            <person name="Jarett J.K."/>
            <person name="Geller-Mcgrath D.E."/>
            <person name="Sieber C.M."/>
            <person name="Emerson J.B."/>
            <person name="Anantharaman K."/>
            <person name="Thomas B.C."/>
            <person name="Malmstrom R."/>
            <person name="Stieglmeier M."/>
            <person name="Klingl A."/>
            <person name="Woyke T."/>
            <person name="Ryan C.M."/>
            <person name="Banfield J.F."/>
        </authorList>
    </citation>
    <scope>NUCLEOTIDE SEQUENCE [LARGE SCALE GENOMIC DNA]</scope>
    <source>
        <strain evidence="14">CG08_land_8_20_14_0_20_45_16</strain>
    </source>
</reference>
<dbReference type="GO" id="GO:0046327">
    <property type="term" value="P:glycerol biosynthetic process from pyruvate"/>
    <property type="evidence" value="ECO:0007669"/>
    <property type="project" value="TreeGrafter"/>
</dbReference>
<dbReference type="Gene3D" id="2.170.8.10">
    <property type="entry name" value="Phosphoenolpyruvate Carboxykinase, domain 2"/>
    <property type="match status" value="1"/>
</dbReference>
<evidence type="ECO:0000256" key="9">
    <source>
        <dbReference type="ARBA" id="ARBA00023211"/>
    </source>
</evidence>
<dbReference type="Pfam" id="PF00821">
    <property type="entry name" value="PEPCK_GTP"/>
    <property type="match status" value="1"/>
</dbReference>
<accession>A0A2H0XUB3</accession>
<evidence type="ECO:0000256" key="11">
    <source>
        <dbReference type="HAMAP-Rule" id="MF_00452"/>
    </source>
</evidence>
<keyword evidence="6 11" id="KW-0547">Nucleotide-binding</keyword>
<dbReference type="EMBL" id="PEYM01000128">
    <property type="protein sequence ID" value="PIS28517.1"/>
    <property type="molecule type" value="Genomic_DNA"/>
</dbReference>
<feature type="binding site" evidence="11">
    <location>
        <begin position="500"/>
        <end position="503"/>
    </location>
    <ligand>
        <name>GTP</name>
        <dbReference type="ChEBI" id="CHEBI:37565"/>
    </ligand>
</feature>
<name>A0A2H0XUB3_UNCSA</name>
<keyword evidence="14" id="KW-0418">Kinase</keyword>
<feature type="binding site" evidence="11">
    <location>
        <position position="376"/>
    </location>
    <ligand>
        <name>GTP</name>
        <dbReference type="ChEBI" id="CHEBI:37565"/>
    </ligand>
</feature>
<dbReference type="InterPro" id="IPR018091">
    <property type="entry name" value="PEP_carboxykin_GTP_CS"/>
</dbReference>
<evidence type="ECO:0000313" key="14">
    <source>
        <dbReference type="EMBL" id="PIS28517.1"/>
    </source>
</evidence>
<evidence type="ECO:0000256" key="1">
    <source>
        <dbReference type="ARBA" id="ARBA00004742"/>
    </source>
</evidence>
<feature type="binding site" evidence="11">
    <location>
        <position position="249"/>
    </location>
    <ligand>
        <name>substrate</name>
    </ligand>
</feature>
<comment type="catalytic activity">
    <reaction evidence="11">
        <text>oxaloacetate + GTP = phosphoenolpyruvate + GDP + CO2</text>
        <dbReference type="Rhea" id="RHEA:10388"/>
        <dbReference type="ChEBI" id="CHEBI:16452"/>
        <dbReference type="ChEBI" id="CHEBI:16526"/>
        <dbReference type="ChEBI" id="CHEBI:37565"/>
        <dbReference type="ChEBI" id="CHEBI:58189"/>
        <dbReference type="ChEBI" id="CHEBI:58702"/>
        <dbReference type="EC" id="4.1.1.32"/>
    </reaction>
</comment>
<dbReference type="PIRSF" id="PIRSF001348">
    <property type="entry name" value="PEP_carboxykinase_GTP"/>
    <property type="match status" value="1"/>
</dbReference>
<dbReference type="PANTHER" id="PTHR11561:SF0">
    <property type="entry name" value="PHOSPHOENOLPYRUVATE CARBOXYKINASE [GTP]-RELATED"/>
    <property type="match status" value="1"/>
</dbReference>
<keyword evidence="5 11" id="KW-0479">Metal-binding</keyword>
<dbReference type="GO" id="GO:0071333">
    <property type="term" value="P:cellular response to glucose stimulus"/>
    <property type="evidence" value="ECO:0007669"/>
    <property type="project" value="TreeGrafter"/>
</dbReference>
<organism evidence="14 15">
    <name type="scientific">Candidatus Saganbacteria bacterium CG08_land_8_20_14_0_20_45_16</name>
    <dbReference type="NCBI Taxonomy" id="2014293"/>
    <lineage>
        <taxon>Bacteria</taxon>
        <taxon>Bacillati</taxon>
        <taxon>Saganbacteria</taxon>
    </lineage>
</organism>
<dbReference type="GO" id="GO:0006107">
    <property type="term" value="P:oxaloacetate metabolic process"/>
    <property type="evidence" value="ECO:0007669"/>
    <property type="project" value="TreeGrafter"/>
</dbReference>
<feature type="domain" description="Phosphoenolpyruvate carboxykinase C-terminal P-loop" evidence="12">
    <location>
        <begin position="223"/>
        <end position="589"/>
    </location>
</feature>
<dbReference type="NCBIfam" id="NF003253">
    <property type="entry name" value="PRK04210.1"/>
    <property type="match status" value="1"/>
</dbReference>
<comment type="subunit">
    <text evidence="3 11">Monomer.</text>
</comment>
<comment type="function">
    <text evidence="11">Catalyzes the conversion of oxaloacetate (OAA) to phosphoenolpyruvate (PEP), the rate-limiting step in the metabolic pathway that produces glucose from lactate and other precursors derived from the citric acid cycle.</text>
</comment>
<feature type="binding site" evidence="11">
    <location>
        <begin position="374"/>
        <end position="376"/>
    </location>
    <ligand>
        <name>substrate</name>
    </ligand>
</feature>
<dbReference type="EC" id="4.1.1.32" evidence="11"/>
<evidence type="ECO:0000256" key="7">
    <source>
        <dbReference type="ARBA" id="ARBA00022793"/>
    </source>
</evidence>
<evidence type="ECO:0000256" key="8">
    <source>
        <dbReference type="ARBA" id="ARBA00023134"/>
    </source>
</evidence>
<dbReference type="GO" id="GO:0033993">
    <property type="term" value="P:response to lipid"/>
    <property type="evidence" value="ECO:0007669"/>
    <property type="project" value="TreeGrafter"/>
</dbReference>
<keyword evidence="8 11" id="KW-0342">GTP-binding</keyword>
<evidence type="ECO:0000256" key="4">
    <source>
        <dbReference type="ARBA" id="ARBA00022432"/>
    </source>
</evidence>
<evidence type="ECO:0000256" key="2">
    <source>
        <dbReference type="ARBA" id="ARBA00005796"/>
    </source>
</evidence>
<gene>
    <name evidence="11" type="primary">pckG</name>
    <name evidence="14" type="ORF">COT42_07700</name>
</gene>
<dbReference type="HAMAP" id="MF_00452">
    <property type="entry name" value="PEPCK_GTP"/>
    <property type="match status" value="1"/>
</dbReference>
<dbReference type="GO" id="GO:0016301">
    <property type="term" value="F:kinase activity"/>
    <property type="evidence" value="ECO:0007669"/>
    <property type="project" value="UniProtKB-KW"/>
</dbReference>
<comment type="similarity">
    <text evidence="2 11">Belongs to the phosphoenolpyruvate carboxykinase [GTP] family.</text>
</comment>
<dbReference type="SUPFAM" id="SSF53795">
    <property type="entry name" value="PEP carboxykinase-like"/>
    <property type="match status" value="1"/>
</dbReference>
<dbReference type="SUPFAM" id="SSF68923">
    <property type="entry name" value="PEP carboxykinase N-terminal domain"/>
    <property type="match status" value="1"/>
</dbReference>
<keyword evidence="4 11" id="KW-0312">Gluconeogenesis</keyword>
<feature type="binding site" evidence="11">
    <location>
        <position position="207"/>
    </location>
    <ligand>
        <name>Mn(2+)</name>
        <dbReference type="ChEBI" id="CHEBI:29035"/>
    </ligand>
</feature>
<dbReference type="GO" id="GO:0004613">
    <property type="term" value="F:phosphoenolpyruvate carboxykinase (GTP) activity"/>
    <property type="evidence" value="ECO:0007669"/>
    <property type="project" value="UniProtKB-UniRule"/>
</dbReference>
<comment type="cofactor">
    <cofactor evidence="11">
        <name>Mn(2+)</name>
        <dbReference type="ChEBI" id="CHEBI:29035"/>
    </cofactor>
    <text evidence="11">Binds 1 Mn(2+) ion per subunit.</text>
</comment>
<protein>
    <recommendedName>
        <fullName evidence="11">Phosphoenolpyruvate carboxykinase [GTP]</fullName>
        <shortName evidence="11">PEP carboxykinase</shortName>
        <shortName evidence="11">PEPCK</shortName>
        <ecNumber evidence="11">4.1.1.32</ecNumber>
    </recommendedName>
    <alternativeName>
        <fullName evidence="11">GTP-dependent phosphoenolpyruvate carboxykinase</fullName>
        <shortName evidence="11">GTP-PEPCK</shortName>
    </alternativeName>
</protein>
<dbReference type="PROSITE" id="PS00505">
    <property type="entry name" value="PEPCK_GTP"/>
    <property type="match status" value="1"/>
</dbReference>
<dbReference type="PANTHER" id="PTHR11561">
    <property type="entry name" value="PHOSPHOENOLPYRUVATE CARBOXYKINASE"/>
    <property type="match status" value="1"/>
</dbReference>
<feature type="active site" evidence="11">
    <location>
        <position position="251"/>
    </location>
</feature>
<dbReference type="Gene3D" id="3.40.449.10">
    <property type="entry name" value="Phosphoenolpyruvate Carboxykinase, domain 1"/>
    <property type="match status" value="1"/>
</dbReference>
<evidence type="ECO:0000256" key="6">
    <source>
        <dbReference type="ARBA" id="ARBA00022741"/>
    </source>
</evidence>
<evidence type="ECO:0000259" key="13">
    <source>
        <dbReference type="Pfam" id="PF17297"/>
    </source>
</evidence>
<keyword evidence="7 11" id="KW-0210">Decarboxylase</keyword>
<comment type="pathway">
    <text evidence="1 11">Carbohydrate biosynthesis; gluconeogenesis.</text>
</comment>
<keyword evidence="11" id="KW-0963">Cytoplasm</keyword>
<dbReference type="UniPathway" id="UPA00138"/>
<dbReference type="CDD" id="cd00819">
    <property type="entry name" value="PEPCK_GTP"/>
    <property type="match status" value="1"/>
</dbReference>
<dbReference type="InterPro" id="IPR035078">
    <property type="entry name" value="PEP_carboxykinase_GTP_N"/>
</dbReference>
<dbReference type="FunFam" id="3.40.449.10:FF:000005">
    <property type="entry name" value="Phosphoenolpyruvate carboxykinase [GTP]"/>
    <property type="match status" value="1"/>
</dbReference>
<feature type="binding site" evidence="11">
    <location>
        <position position="407"/>
    </location>
    <ligand>
        <name>GTP</name>
        <dbReference type="ChEBI" id="CHEBI:37565"/>
    </ligand>
</feature>
<comment type="subcellular location">
    <subcellularLocation>
        <location evidence="11">Cytoplasm</location>
    </subcellularLocation>
</comment>
<dbReference type="GO" id="GO:0006094">
    <property type="term" value="P:gluconeogenesis"/>
    <property type="evidence" value="ECO:0007669"/>
    <property type="project" value="UniProtKB-UniRule"/>
</dbReference>
<dbReference type="Pfam" id="PF17297">
    <property type="entry name" value="PEPCK_N"/>
    <property type="match status" value="1"/>
</dbReference>
<evidence type="ECO:0000256" key="3">
    <source>
        <dbReference type="ARBA" id="ARBA00011245"/>
    </source>
</evidence>
<feature type="binding site" evidence="11">
    <location>
        <position position="278"/>
    </location>
    <ligand>
        <name>Mn(2+)</name>
        <dbReference type="ChEBI" id="CHEBI:29035"/>
    </ligand>
</feature>
<dbReference type="AlphaFoldDB" id="A0A2H0XUB3"/>
<feature type="binding site" evidence="11">
    <location>
        <position position="227"/>
    </location>
    <ligand>
        <name>Mn(2+)</name>
        <dbReference type="ChEBI" id="CHEBI:29035"/>
    </ligand>
</feature>
<dbReference type="GO" id="GO:0019543">
    <property type="term" value="P:propionate catabolic process"/>
    <property type="evidence" value="ECO:0007669"/>
    <property type="project" value="TreeGrafter"/>
</dbReference>
<comment type="caution">
    <text evidence="14">The sequence shown here is derived from an EMBL/GenBank/DDBJ whole genome shotgun (WGS) entry which is preliminary data.</text>
</comment>
<dbReference type="InterPro" id="IPR008210">
    <property type="entry name" value="PEP_carboxykinase_N"/>
</dbReference>
<feature type="binding site" evidence="11">
    <location>
        <begin position="250"/>
        <end position="255"/>
    </location>
    <ligand>
        <name>GTP</name>
        <dbReference type="ChEBI" id="CHEBI:37565"/>
    </ligand>
</feature>
<proteinExistence type="inferred from homology"/>
<keyword evidence="14" id="KW-0808">Transferase</keyword>
<dbReference type="InterPro" id="IPR008209">
    <property type="entry name" value="PEP_carboxykinase_GTP"/>
</dbReference>
<sequence>MTKHKKLAKWIKECVTLCQPDKVVWCDSSEAERKRLGKEAYHTGEMLKLDQKKLPGCSYHRTAINDVARTEKLTFICSQNKKDAGPTNNWMDPKTAYKKAYDIIRGSMKGRTMYVVPFSMGPVGSPFSKIGVELTDSIYVVLNMRIMTRMEKAVLDHLEKTQGEFTKCLHGKVDIDINNRLILHFPEDNTIISVNSGYGGNVLLGKKCLALRIASVLGRDEGWMAEHMLIMGIEDPSGYIAYVAAAFPSACGKTNLAMLVPPQGLKKKGYRIWTVGDDIAWMKIDSDGKLWAINPENGLFGVAPGTNSKTNPNMMASLNKDVIFTNVLLKQDKTVWWEEGDPPIPQKGTDWKGNPWKPGQHDENGKIINGAHPNARVTVPIQNVPTITNRLEHHHGVPISAIIFGGRRASVAPLVYESLTWEHGVFVGSTMASERTAAQFGKQGEVRRDPMAMLPFCGYNMSDYFKHWIKLGKKMTPPPRIFNVNWFRKDEDGNFLWPGFGENLRVLEWIMRRCRGQVDARKTTIGYVPHDYDIDLTGLKFQPDKLKQLFSISKKDWEVEIEGIKNFYAKFGKELPKELGHELKELEKRLGKG</sequence>
<dbReference type="GO" id="GO:0005829">
    <property type="term" value="C:cytosol"/>
    <property type="evidence" value="ECO:0007669"/>
    <property type="project" value="TreeGrafter"/>
</dbReference>
<dbReference type="InterPro" id="IPR035077">
    <property type="entry name" value="PEP_carboxykinase_GTP_C"/>
</dbReference>